<dbReference type="PANTHER" id="PTHR46657:SF1">
    <property type="entry name" value="CENTROSOMAL PROTEIN OF 128 KDA"/>
    <property type="match status" value="1"/>
</dbReference>
<dbReference type="PANTHER" id="PTHR46657">
    <property type="entry name" value="CENTROSOMAL PROTEIN OF 128 KDA"/>
    <property type="match status" value="1"/>
</dbReference>
<dbReference type="AlphaFoldDB" id="A0A9F2R783"/>
<dbReference type="RefSeq" id="XP_007437614.2">
    <property type="nucleotide sequence ID" value="XM_007437552.3"/>
</dbReference>
<protein>
    <submittedName>
        <fullName evidence="4">Centrosomal protein of 128 kDa-like</fullName>
    </submittedName>
</protein>
<sequence length="214" mass="24318">MLIIDDDDSLSSVKSCCSSVHGSRNSNSPDPDLKEKDFTSPEAGVIFSEDIRPLQILDLLEKTIRKEEEICTLQERITALETSTQLALEHLESVPEKLNLEDFRDFGNSHSQKEIIEKRYNKYKELVGSLQQHLEDLKHRLENFQDKKTKADFSAVHSVPSNQQTSSSFMTSSLLSTSESFTKSSVPLDLNAAKKDTISRTVNRKNLWTEKEKL</sequence>
<accession>A0A9F2R783</accession>
<gene>
    <name evidence="4" type="primary">LOC103053240</name>
</gene>
<dbReference type="OrthoDB" id="10046318at2759"/>
<evidence type="ECO:0000256" key="2">
    <source>
        <dbReference type="SAM" id="MobiDB-lite"/>
    </source>
</evidence>
<dbReference type="InterPro" id="IPR026652">
    <property type="entry name" value="CEP128"/>
</dbReference>
<dbReference type="Proteomes" id="UP000695026">
    <property type="component" value="Unplaced"/>
</dbReference>
<name>A0A9F2R783_PYTBI</name>
<dbReference type="GO" id="GO:0005814">
    <property type="term" value="C:centriole"/>
    <property type="evidence" value="ECO:0007669"/>
    <property type="project" value="TreeGrafter"/>
</dbReference>
<organism evidence="3 4">
    <name type="scientific">Python bivittatus</name>
    <name type="common">Burmese python</name>
    <name type="synonym">Python molurus bivittatus</name>
    <dbReference type="NCBI Taxonomy" id="176946"/>
    <lineage>
        <taxon>Eukaryota</taxon>
        <taxon>Metazoa</taxon>
        <taxon>Chordata</taxon>
        <taxon>Craniata</taxon>
        <taxon>Vertebrata</taxon>
        <taxon>Euteleostomi</taxon>
        <taxon>Lepidosauria</taxon>
        <taxon>Squamata</taxon>
        <taxon>Bifurcata</taxon>
        <taxon>Unidentata</taxon>
        <taxon>Episquamata</taxon>
        <taxon>Toxicofera</taxon>
        <taxon>Serpentes</taxon>
        <taxon>Henophidia</taxon>
        <taxon>Pythonidae</taxon>
        <taxon>Python</taxon>
    </lineage>
</organism>
<keyword evidence="1" id="KW-0175">Coiled coil</keyword>
<proteinExistence type="predicted"/>
<feature type="coiled-coil region" evidence="1">
    <location>
        <begin position="120"/>
        <end position="147"/>
    </location>
</feature>
<dbReference type="KEGG" id="pbi:103053240"/>
<evidence type="ECO:0000256" key="1">
    <source>
        <dbReference type="SAM" id="Coils"/>
    </source>
</evidence>
<dbReference type="OMA" id="KMDANAR"/>
<dbReference type="GeneID" id="103053240"/>
<dbReference type="GO" id="GO:0000922">
    <property type="term" value="C:spindle pole"/>
    <property type="evidence" value="ECO:0007669"/>
    <property type="project" value="TreeGrafter"/>
</dbReference>
<evidence type="ECO:0000313" key="4">
    <source>
        <dbReference type="RefSeq" id="XP_007437614.2"/>
    </source>
</evidence>
<feature type="region of interest" description="Disordered" evidence="2">
    <location>
        <begin position="19"/>
        <end position="38"/>
    </location>
</feature>
<evidence type="ECO:0000313" key="3">
    <source>
        <dbReference type="Proteomes" id="UP000695026"/>
    </source>
</evidence>
<reference evidence="4" key="1">
    <citation type="submission" date="2025-08" db="UniProtKB">
        <authorList>
            <consortium name="RefSeq"/>
        </authorList>
    </citation>
    <scope>IDENTIFICATION</scope>
    <source>
        <tissue evidence="4">Liver</tissue>
    </source>
</reference>
<keyword evidence="3" id="KW-1185">Reference proteome</keyword>